<dbReference type="InterPro" id="IPR000409">
    <property type="entry name" value="BEACH_dom"/>
</dbReference>
<accession>A0A0D2ADJ7</accession>
<dbReference type="SUPFAM" id="SSF50978">
    <property type="entry name" value="WD40 repeat-like"/>
    <property type="match status" value="1"/>
</dbReference>
<dbReference type="Gene3D" id="2.60.120.200">
    <property type="match status" value="1"/>
</dbReference>
<dbReference type="Pfam" id="PF14844">
    <property type="entry name" value="PH_BEACH"/>
    <property type="match status" value="1"/>
</dbReference>
<evidence type="ECO:0000259" key="7">
    <source>
        <dbReference type="PROSITE" id="PS50197"/>
    </source>
</evidence>
<dbReference type="CDD" id="cd01201">
    <property type="entry name" value="PH_BEACH"/>
    <property type="match status" value="1"/>
</dbReference>
<dbReference type="Pfam" id="PF13385">
    <property type="entry name" value="Laminin_G_3"/>
    <property type="match status" value="1"/>
</dbReference>
<sequence length="2585" mass="291184">MAEDPLAADLNAAVESIEALLAVTAPQPISNDRIQSLCIQLRHIQQALIERAGTEGDSINHARNTFRHVNGFEVLLRVLRSVSGYYDAEKLSQDERAEFFELLKTVFNVLSEGLGEHSGNRRYFAKRVEDGGWRALEQALISSGLAGSSDDASTGMSQLFGLLVSFALADDTFQSIFKNYGMAQTSGFKAESTPDDITKEVKKMFTGNELLRNSEIVPTIFSFWQLFLASSDSSSNSSLSAAVISALDIISGISVRNCVKMHEAGLLGMLLPYCLDDSTHVQPAARPLILQLCQNLIKYGVGSLDDASLLYKQAQRSDVAAQFLLDALHHSRPQFIQFDLSLHGYCSVELPTLGRIFPPPNTGYTISTWVCVDEFDDSCHTTLFGAYDHTQTSFILLYLEKDSHHLILQTSVTANRPSVRFKSVHFNKHEWYHIALVHERPRFKGSSSAHLYVNGRYVEKQKVLWPSPPPTSADPSGAPRVAAVQAFLGTPQNLAPRIGRNVWHSKWSMASFHLIYMALNDDIIAVYRHLGPRYSGNYQDMLASFMTYKESAAMNRQNENMHPGNEEGSDMSKMTRQKASNMVPESAFALSFSPMWVLDNEDANNVNETRLNESLSRDASKMLKRLIRACGQAVMLNAAIPSINAALTHPHGVAILTGEPVVSVPQSLDETSWRLAGSAATGLKLVELANTKDSVLRATEILFSSLSSSWRNSEAIERDGYQVLAGILREKLGMSSIFGDNGVAPRARITAVDVGDREELALELLRLILRFVGYNEREPKKSLMINPLAYRVLLIDFDTWRRAPIATQKIYYGQFLHFASSDCMYHRFNVKRLIRMRMVKQLLNALKGESFSKDVFPDFLEAFTALLQCNVTGDNLRSLALFVTYAFQDSRAFPNRSFSRGARDNRSSPLHTLQSSAHSTPRSTSPGTNNGIPMNAVTPYEVGVKVLEVMTDLLCSSSDTENIMKFAKTVSNRWLQFQLDERDDERVIVLTTRLLFRVLVIQGPEYTKRYAEKYGGFTILKHKLKFWWNTPALWTLCFALMFRIDPALISLDQDFNLFTLMDIFSRSQLQVANPEVMIVITGMLEYGLHELIQKGYSAPQDGSDMGTGKSDSRFSVVRERSMSLNVDKFSRASSRSSLQRLAGDAEVLNTVINFMRDLYTESPAFKEWAATSTYLQQLLFVLYPVIVTADKVSAETELQSRGGTLTFEGKEVVMRPHLTSENLRPPSVRTTNVDPPPSPTSQRSMPFRRASSFVLISTDKETLEAGGKHARFNAVISPSSSAPVELRVSNGVAEGLLKVITNVLLDQILRRKDFNGFGLFLKVPPGFQEHQAYFESFVLKEVMTSLTTELRMNYKDWPKEPRIITNLSRYASHMAEALFEGWFIGALSAEPLLEFVGQVLEHLQRPDIRCLKSVRLCDASVHTLQRVCMRIMLYQLSSVNEVVDEKGALAFMKKMTFWQPVILASEETLPMFLRLVFYLLYVKYCSPITSVRIAALDFWRSLLVQKPHEASRVLTEALHGEHKHLGHNFMNLAELDNDAFMVWTDTFKGELDAMFTGSLAKDWENFVADQNKETEKTAEGRISKRREKLKMWRDEELKAEATIREHDNAGGNWRRNIYVSERLKHQRALQDQQDNLTYTSATLNRFDQVLKGPCSLYEKEQPPKWRLDETEGEHRMRLRVVPDRLTREDYQPKRKASSSLPKKQASLKLDTNVSIPSTKDLVGPTPAVTSIPNSILEPGRQRAGSASNSPSTMGPAGAGEEDYEVIEDPKQDEDGFEDKNRRVMRALERGDQIQHLFNVSRIIALEACEGLLIFGKQCLYLIDNFLQRADGEVIRVWQATAEERDPYLQLLPDQDAKKGKLRQSITDQTSRHWRWSDVMVVSKRSFLLRDVALELFFTDGRSYLLTARSKEERDALYKKLTERAPHLVSSSVPPFPEDAWRLDSWRHPEEMSQGFLAKLTNSGPRAATKQWQSGEMSNFHYLMLLNTMAGRSFNDLTQYPVFPWVLADYTSEELDLSNPKTFRDLSKPMGCQTPGTDVQARERYLALKDIGGDIGPYHFSTHYSSATTVSSYLIRLQPFVQAYVAVQGGKFDVADRMFGSIRGAWEGASGINAQDVRELTPEFFYLPEFLVNHNKYSFGTTASGHELNHVELPPWAKGSPEIFIAKHREALESPIVSMHLHKWIDLIFGYKQTGQAAIDALNLFHPYSYAGARNLDEVEDADTRKSMANIIHSFGQTPTQLFTKPHPSRDELAHPFVGLDTSADLLKGPSGILQIPEKVAHMSEKQGKLHVSGPFRLHIPPNYDKFIDWGFVDGSLRFFSDDGKKLLAMFEHLHIGQVSTALFADSRTLITAGSDCVVSIWNVEYPSRSVNLVLRTSLFGHRRPVTALTSSNRFMTLLSSDTSGRVLMWDLNRNDFVREIEKSGTEVRMARISNETGDILLARGRNVKVTSLNGVELLEQQVCVEPEDEVMSIAWVNARRHEWLDKCLFLTGHRLGYVKIWEKVVTRDGKWAIVLVRSLDAGLPNREMTRVPITSVLIMRGTVYAGDDAGRVVSFGRFSRGGAQTSSKDDDGWSDRASVFTIGRK</sequence>
<evidence type="ECO:0000259" key="8">
    <source>
        <dbReference type="PROSITE" id="PS51783"/>
    </source>
</evidence>
<dbReference type="OrthoDB" id="26681at2759"/>
<dbReference type="InterPro" id="IPR001680">
    <property type="entry name" value="WD40_rpt"/>
</dbReference>
<keyword evidence="10" id="KW-1185">Reference proteome</keyword>
<dbReference type="InterPro" id="IPR056252">
    <property type="entry name" value="Alfy-like_Arm-like"/>
</dbReference>
<dbReference type="CDD" id="cd06071">
    <property type="entry name" value="Beach"/>
    <property type="match status" value="1"/>
</dbReference>
<dbReference type="PROSITE" id="PS50082">
    <property type="entry name" value="WD_REPEATS_2"/>
    <property type="match status" value="1"/>
</dbReference>
<dbReference type="PANTHER" id="PTHR46108:SF4">
    <property type="entry name" value="BLUE CHEESE"/>
    <property type="match status" value="1"/>
</dbReference>
<evidence type="ECO:0000313" key="10">
    <source>
        <dbReference type="Proteomes" id="UP000053259"/>
    </source>
</evidence>
<dbReference type="SUPFAM" id="SSF81837">
    <property type="entry name" value="BEACH domain"/>
    <property type="match status" value="1"/>
</dbReference>
<evidence type="ECO:0000313" key="9">
    <source>
        <dbReference type="EMBL" id="KIW04510.1"/>
    </source>
</evidence>
<gene>
    <name evidence="9" type="ORF">PV09_04266</name>
</gene>
<dbReference type="Gene3D" id="2.30.29.30">
    <property type="entry name" value="Pleckstrin-homology domain (PH domain)/Phosphotyrosine-binding domain (PTB)"/>
    <property type="match status" value="1"/>
</dbReference>
<dbReference type="SUPFAM" id="SSF50729">
    <property type="entry name" value="PH domain-like"/>
    <property type="match status" value="1"/>
</dbReference>
<dbReference type="PROSITE" id="PS51783">
    <property type="entry name" value="PH_BEACH"/>
    <property type="match status" value="1"/>
</dbReference>
<dbReference type="SUPFAM" id="SSF49899">
    <property type="entry name" value="Concanavalin A-like lectins/glucanases"/>
    <property type="match status" value="1"/>
</dbReference>
<feature type="compositionally biased region" description="Basic and acidic residues" evidence="6">
    <location>
        <begin position="1678"/>
        <end position="1692"/>
    </location>
</feature>
<dbReference type="Gene3D" id="2.130.10.10">
    <property type="entry name" value="YVTN repeat-like/Quinoprotein amine dehydrogenase"/>
    <property type="match status" value="1"/>
</dbReference>
<dbReference type="PANTHER" id="PTHR46108">
    <property type="entry name" value="BLUE CHEESE"/>
    <property type="match status" value="1"/>
</dbReference>
<dbReference type="GeneID" id="27312239"/>
<dbReference type="EMBL" id="KN847540">
    <property type="protein sequence ID" value="KIW04510.1"/>
    <property type="molecule type" value="Genomic_DNA"/>
</dbReference>
<dbReference type="STRING" id="253628.A0A0D2ADJ7"/>
<dbReference type="InterPro" id="IPR051944">
    <property type="entry name" value="BEACH_domain_protein"/>
</dbReference>
<dbReference type="InterPro" id="IPR036322">
    <property type="entry name" value="WD40_repeat_dom_sf"/>
</dbReference>
<dbReference type="PROSITE" id="PS00678">
    <property type="entry name" value="WD_REPEATS_1"/>
    <property type="match status" value="1"/>
</dbReference>
<dbReference type="Gene3D" id="1.10.1540.10">
    <property type="entry name" value="BEACH domain"/>
    <property type="match status" value="1"/>
</dbReference>
<feature type="region of interest" description="Disordered" evidence="6">
    <location>
        <begin position="1216"/>
        <end position="1244"/>
    </location>
</feature>
<evidence type="ECO:0000256" key="6">
    <source>
        <dbReference type="SAM" id="MobiDB-lite"/>
    </source>
</evidence>
<evidence type="ECO:0000256" key="4">
    <source>
        <dbReference type="ARBA" id="ARBA00073334"/>
    </source>
</evidence>
<dbReference type="InterPro" id="IPR011993">
    <property type="entry name" value="PH-like_dom_sf"/>
</dbReference>
<dbReference type="PROSITE" id="PS50197">
    <property type="entry name" value="BEACH"/>
    <property type="match status" value="1"/>
</dbReference>
<evidence type="ECO:0000256" key="5">
    <source>
        <dbReference type="PROSITE-ProRule" id="PRU00221"/>
    </source>
</evidence>
<feature type="domain" description="BEACH-type PH" evidence="8">
    <location>
        <begin position="1788"/>
        <end position="1921"/>
    </location>
</feature>
<dbReference type="SMART" id="SM00320">
    <property type="entry name" value="WD40"/>
    <property type="match status" value="3"/>
</dbReference>
<dbReference type="InterPro" id="IPR036372">
    <property type="entry name" value="BEACH_dom_sf"/>
</dbReference>
<dbReference type="FunFam" id="1.10.1540.10:FF:000001">
    <property type="entry name" value="neurobeachin isoform X1"/>
    <property type="match status" value="1"/>
</dbReference>
<feature type="domain" description="BEACH" evidence="7">
    <location>
        <begin position="1956"/>
        <end position="2249"/>
    </location>
</feature>
<dbReference type="Pfam" id="PF23295">
    <property type="entry name" value="Arm_4"/>
    <property type="match status" value="1"/>
</dbReference>
<dbReference type="SMART" id="SM01026">
    <property type="entry name" value="Beach"/>
    <property type="match status" value="1"/>
</dbReference>
<feature type="region of interest" description="Disordered" evidence="6">
    <location>
        <begin position="1678"/>
        <end position="1762"/>
    </location>
</feature>
<evidence type="ECO:0000256" key="1">
    <source>
        <dbReference type="ARBA" id="ARBA00022574"/>
    </source>
</evidence>
<dbReference type="InterPro" id="IPR019775">
    <property type="entry name" value="WD40_repeat_CS"/>
</dbReference>
<protein>
    <recommendedName>
        <fullName evidence="4">Beige protein homolog 1</fullName>
    </recommendedName>
</protein>
<dbReference type="Proteomes" id="UP000053259">
    <property type="component" value="Unassembled WGS sequence"/>
</dbReference>
<dbReference type="InParanoid" id="A0A0D2ADJ7"/>
<reference evidence="9 10" key="1">
    <citation type="submission" date="2015-01" db="EMBL/GenBank/DDBJ databases">
        <title>The Genome Sequence of Ochroconis gallopava CBS43764.</title>
        <authorList>
            <consortium name="The Broad Institute Genomics Platform"/>
            <person name="Cuomo C."/>
            <person name="de Hoog S."/>
            <person name="Gorbushina A."/>
            <person name="Stielow B."/>
            <person name="Teixiera M."/>
            <person name="Abouelleil A."/>
            <person name="Chapman S.B."/>
            <person name="Priest M."/>
            <person name="Young S.K."/>
            <person name="Wortman J."/>
            <person name="Nusbaum C."/>
            <person name="Birren B."/>
        </authorList>
    </citation>
    <scope>NUCLEOTIDE SEQUENCE [LARGE SCALE GENOMIC DNA]</scope>
    <source>
        <strain evidence="9 10">CBS 43764</strain>
    </source>
</reference>
<keyword evidence="1 5" id="KW-0853">WD repeat</keyword>
<dbReference type="InterPro" id="IPR013320">
    <property type="entry name" value="ConA-like_dom_sf"/>
</dbReference>
<dbReference type="InterPro" id="IPR023362">
    <property type="entry name" value="PH-BEACH_dom"/>
</dbReference>
<name>A0A0D2ADJ7_9PEZI</name>
<feature type="compositionally biased region" description="Polar residues" evidence="6">
    <location>
        <begin position="907"/>
        <end position="932"/>
    </location>
</feature>
<evidence type="ECO:0000256" key="3">
    <source>
        <dbReference type="ARBA" id="ARBA00054699"/>
    </source>
</evidence>
<dbReference type="Pfam" id="PF02138">
    <property type="entry name" value="Beach"/>
    <property type="match status" value="1"/>
</dbReference>
<feature type="region of interest" description="Disordered" evidence="6">
    <location>
        <begin position="898"/>
        <end position="934"/>
    </location>
</feature>
<dbReference type="RefSeq" id="XP_016214379.1">
    <property type="nucleotide sequence ID" value="XM_016357587.1"/>
</dbReference>
<comment type="function">
    <text evidence="3">May be involved in protein sorting and cell wall formation.</text>
</comment>
<dbReference type="InterPro" id="IPR015943">
    <property type="entry name" value="WD40/YVTN_repeat-like_dom_sf"/>
</dbReference>
<organism evidence="9 10">
    <name type="scientific">Verruconis gallopava</name>
    <dbReference type="NCBI Taxonomy" id="253628"/>
    <lineage>
        <taxon>Eukaryota</taxon>
        <taxon>Fungi</taxon>
        <taxon>Dikarya</taxon>
        <taxon>Ascomycota</taxon>
        <taxon>Pezizomycotina</taxon>
        <taxon>Dothideomycetes</taxon>
        <taxon>Pleosporomycetidae</taxon>
        <taxon>Venturiales</taxon>
        <taxon>Sympoventuriaceae</taxon>
        <taxon>Verruconis</taxon>
    </lineage>
</organism>
<proteinExistence type="predicted"/>
<evidence type="ECO:0000256" key="2">
    <source>
        <dbReference type="ARBA" id="ARBA00022737"/>
    </source>
</evidence>
<keyword evidence="2" id="KW-0677">Repeat</keyword>
<dbReference type="VEuPathDB" id="FungiDB:PV09_04266"/>
<feature type="repeat" description="WD" evidence="5">
    <location>
        <begin position="2378"/>
        <end position="2419"/>
    </location>
</feature>